<evidence type="ECO:0000313" key="2">
    <source>
        <dbReference type="Proteomes" id="UP000177878"/>
    </source>
</evidence>
<dbReference type="AlphaFoldDB" id="A0A1F5RYM4"/>
<accession>A0A1F5RYM4</accession>
<proteinExistence type="predicted"/>
<dbReference type="Proteomes" id="UP000177878">
    <property type="component" value="Unassembled WGS sequence"/>
</dbReference>
<sequence>MLTEELQRAFYKKLVVYYNTIESDSNLFNDDSLKSWLGNTIANEEELIGLRGLLDMLLLLADKDFYEMNASDARLEIGKIINQLKRKHLIKKMLAIERELVEAERRQDAGGIMESMEAFKVVADEVRRLEE</sequence>
<evidence type="ECO:0000313" key="1">
    <source>
        <dbReference type="EMBL" id="OGF19432.1"/>
    </source>
</evidence>
<organism evidence="1 2">
    <name type="scientific">Candidatus Falkowbacteria bacterium RIFCSPLOWO2_02_FULL_45_15</name>
    <dbReference type="NCBI Taxonomy" id="1797988"/>
    <lineage>
        <taxon>Bacteria</taxon>
        <taxon>Candidatus Falkowiibacteriota</taxon>
    </lineage>
</organism>
<reference evidence="1 2" key="1">
    <citation type="journal article" date="2016" name="Nat. Commun.">
        <title>Thousands of microbial genomes shed light on interconnected biogeochemical processes in an aquifer system.</title>
        <authorList>
            <person name="Anantharaman K."/>
            <person name="Brown C.T."/>
            <person name="Hug L.A."/>
            <person name="Sharon I."/>
            <person name="Castelle C.J."/>
            <person name="Probst A.J."/>
            <person name="Thomas B.C."/>
            <person name="Singh A."/>
            <person name="Wilkins M.J."/>
            <person name="Karaoz U."/>
            <person name="Brodie E.L."/>
            <person name="Williams K.H."/>
            <person name="Hubbard S.S."/>
            <person name="Banfield J.F."/>
        </authorList>
    </citation>
    <scope>NUCLEOTIDE SEQUENCE [LARGE SCALE GENOMIC DNA]</scope>
</reference>
<protein>
    <submittedName>
        <fullName evidence="1">Uncharacterized protein</fullName>
    </submittedName>
</protein>
<gene>
    <name evidence="1" type="ORF">A3I35_00445</name>
</gene>
<comment type="caution">
    <text evidence="1">The sequence shown here is derived from an EMBL/GenBank/DDBJ whole genome shotgun (WGS) entry which is preliminary data.</text>
</comment>
<name>A0A1F5RYM4_9BACT</name>
<dbReference type="EMBL" id="MFFV01000032">
    <property type="protein sequence ID" value="OGF19432.1"/>
    <property type="molecule type" value="Genomic_DNA"/>
</dbReference>